<dbReference type="InterPro" id="IPR000742">
    <property type="entry name" value="EGF"/>
</dbReference>
<gene>
    <name evidence="7" type="ORF">GPUH_LOCUS2005</name>
</gene>
<reference evidence="9" key="1">
    <citation type="submission" date="2016-06" db="UniProtKB">
        <authorList>
            <consortium name="WormBaseParasite"/>
        </authorList>
    </citation>
    <scope>IDENTIFICATION</scope>
</reference>
<proteinExistence type="predicted"/>
<dbReference type="WBParaSite" id="GPUH_0000201001-mRNA-1">
    <property type="protein sequence ID" value="GPUH_0000201001-mRNA-1"/>
    <property type="gene ID" value="GPUH_0000201001"/>
</dbReference>
<dbReference type="Pfam" id="PF07645">
    <property type="entry name" value="EGF_CA"/>
    <property type="match status" value="1"/>
</dbReference>
<sequence length="313" mass="34715">MTNLQVGKSRQFISPIQANPFDLCFKSDCHPDATCTSSATGYTNLWHICRCKCPDTYRDLNPSHPGRECVNTVGVNECERKEWNECDENARCIDEVHLYRCECIKPYVNAAPPGKLPGSKCRLDYCSDAVCVCKPGYVDIRDSPYRTEHYAENVYCLLLKDVDECALGLTNCSAVAICTDLPNGYECRCPDGYVDGSPSEPGRVCAAQLCGLCNGHGDCVYNEATKNVTCSCVEGYTGEFCEIAPSNVHLILCFGGRRGLTPSDGSAQEILGSDYYSIPRAKLKRRDVSSRFAFKSISHFAHLNLYRNRIINI</sequence>
<keyword evidence="8" id="KW-1185">Reference proteome</keyword>
<dbReference type="PROSITE" id="PS00022">
    <property type="entry name" value="EGF_1"/>
    <property type="match status" value="1"/>
</dbReference>
<keyword evidence="2" id="KW-0732">Signal</keyword>
<name>A0A183CZW4_9BILA</name>
<evidence type="ECO:0000256" key="5">
    <source>
        <dbReference type="PROSITE-ProRule" id="PRU00076"/>
    </source>
</evidence>
<feature type="domain" description="EGF-like" evidence="6">
    <location>
        <begin position="206"/>
        <end position="242"/>
    </location>
</feature>
<accession>A0A183CZW4</accession>
<dbReference type="PROSITE" id="PS01187">
    <property type="entry name" value="EGF_CA"/>
    <property type="match status" value="1"/>
</dbReference>
<reference evidence="7 8" key="2">
    <citation type="submission" date="2018-11" db="EMBL/GenBank/DDBJ databases">
        <authorList>
            <consortium name="Pathogen Informatics"/>
        </authorList>
    </citation>
    <scope>NUCLEOTIDE SEQUENCE [LARGE SCALE GENOMIC DNA]</scope>
</reference>
<dbReference type="PROSITE" id="PS50026">
    <property type="entry name" value="EGF_3"/>
    <property type="match status" value="2"/>
</dbReference>
<dbReference type="InterPro" id="IPR049883">
    <property type="entry name" value="NOTCH1_EGF-like"/>
</dbReference>
<keyword evidence="1 5" id="KW-0245">EGF-like domain</keyword>
<dbReference type="Pfam" id="PF25478">
    <property type="entry name" value="EGF_Mua-3"/>
    <property type="match status" value="1"/>
</dbReference>
<keyword evidence="3" id="KW-0677">Repeat</keyword>
<evidence type="ECO:0000313" key="9">
    <source>
        <dbReference type="WBParaSite" id="GPUH_0000201001-mRNA-1"/>
    </source>
</evidence>
<dbReference type="SUPFAM" id="SSF57196">
    <property type="entry name" value="EGF/Laminin"/>
    <property type="match status" value="2"/>
</dbReference>
<dbReference type="InterPro" id="IPR018097">
    <property type="entry name" value="EGF_Ca-bd_CS"/>
</dbReference>
<dbReference type="SMART" id="SM00179">
    <property type="entry name" value="EGF_CA"/>
    <property type="match status" value="2"/>
</dbReference>
<evidence type="ECO:0000256" key="1">
    <source>
        <dbReference type="ARBA" id="ARBA00022536"/>
    </source>
</evidence>
<evidence type="ECO:0000313" key="8">
    <source>
        <dbReference type="Proteomes" id="UP000271098"/>
    </source>
</evidence>
<feature type="disulfide bond" evidence="5">
    <location>
        <begin position="213"/>
        <end position="230"/>
    </location>
</feature>
<dbReference type="PANTHER" id="PTHR24039">
    <property type="entry name" value="FIBRILLIN-RELATED"/>
    <property type="match status" value="1"/>
</dbReference>
<protein>
    <submittedName>
        <fullName evidence="9">EGF-like domain-containing protein</fullName>
    </submittedName>
</protein>
<keyword evidence="4 5" id="KW-1015">Disulfide bond</keyword>
<evidence type="ECO:0000256" key="3">
    <source>
        <dbReference type="ARBA" id="ARBA00022737"/>
    </source>
</evidence>
<evidence type="ECO:0000259" key="6">
    <source>
        <dbReference type="PROSITE" id="PS50026"/>
    </source>
</evidence>
<dbReference type="SMART" id="SM00181">
    <property type="entry name" value="EGF"/>
    <property type="match status" value="4"/>
</dbReference>
<dbReference type="PANTHER" id="PTHR24039:SF40">
    <property type="entry name" value="TRANSMEMBRANE MATRIX RECEPTOR MUP-4"/>
    <property type="match status" value="1"/>
</dbReference>
<organism evidence="9">
    <name type="scientific">Gongylonema pulchrum</name>
    <dbReference type="NCBI Taxonomy" id="637853"/>
    <lineage>
        <taxon>Eukaryota</taxon>
        <taxon>Metazoa</taxon>
        <taxon>Ecdysozoa</taxon>
        <taxon>Nematoda</taxon>
        <taxon>Chromadorea</taxon>
        <taxon>Rhabditida</taxon>
        <taxon>Spirurina</taxon>
        <taxon>Spiruromorpha</taxon>
        <taxon>Spiruroidea</taxon>
        <taxon>Gongylonematidae</taxon>
        <taxon>Gongylonema</taxon>
    </lineage>
</organism>
<dbReference type="InterPro" id="IPR001881">
    <property type="entry name" value="EGF-like_Ca-bd_dom"/>
</dbReference>
<evidence type="ECO:0000313" key="7">
    <source>
        <dbReference type="EMBL" id="VDK31446.1"/>
    </source>
</evidence>
<evidence type="ECO:0000256" key="4">
    <source>
        <dbReference type="ARBA" id="ARBA00023157"/>
    </source>
</evidence>
<dbReference type="PROSITE" id="PS01186">
    <property type="entry name" value="EGF_2"/>
    <property type="match status" value="1"/>
</dbReference>
<feature type="domain" description="EGF-like" evidence="6">
    <location>
        <begin position="161"/>
        <end position="199"/>
    </location>
</feature>
<dbReference type="AlphaFoldDB" id="A0A183CZW4"/>
<dbReference type="EMBL" id="UYRT01002762">
    <property type="protein sequence ID" value="VDK31446.1"/>
    <property type="molecule type" value="Genomic_DNA"/>
</dbReference>
<dbReference type="PROSITE" id="PS00010">
    <property type="entry name" value="ASX_HYDROXYL"/>
    <property type="match status" value="2"/>
</dbReference>
<dbReference type="Proteomes" id="UP000271098">
    <property type="component" value="Unassembled WGS sequence"/>
</dbReference>
<dbReference type="FunFam" id="2.10.25.10:FF:000038">
    <property type="entry name" value="Fibrillin 2"/>
    <property type="match status" value="1"/>
</dbReference>
<comment type="caution">
    <text evidence="5">Lacks conserved residue(s) required for the propagation of feature annotation.</text>
</comment>
<dbReference type="InterPro" id="IPR000152">
    <property type="entry name" value="EGF-type_Asp/Asn_hydroxyl_site"/>
</dbReference>
<evidence type="ECO:0000256" key="2">
    <source>
        <dbReference type="ARBA" id="ARBA00022729"/>
    </source>
</evidence>
<dbReference type="GO" id="GO:0005509">
    <property type="term" value="F:calcium ion binding"/>
    <property type="evidence" value="ECO:0007669"/>
    <property type="project" value="InterPro"/>
</dbReference>
<feature type="disulfide bond" evidence="5">
    <location>
        <begin position="232"/>
        <end position="241"/>
    </location>
</feature>
<dbReference type="OrthoDB" id="6022609at2759"/>
<dbReference type="CDD" id="cd00054">
    <property type="entry name" value="EGF_CA"/>
    <property type="match status" value="1"/>
</dbReference>
<dbReference type="Gene3D" id="2.10.25.10">
    <property type="entry name" value="Laminin"/>
    <property type="match status" value="3"/>
</dbReference>